<dbReference type="InterPro" id="IPR052516">
    <property type="entry name" value="N-heterocyclic_Hydroxylase"/>
</dbReference>
<evidence type="ECO:0000313" key="2">
    <source>
        <dbReference type="EMBL" id="TWU38234.1"/>
    </source>
</evidence>
<evidence type="ECO:0000259" key="1">
    <source>
        <dbReference type="SMART" id="SM01008"/>
    </source>
</evidence>
<comment type="caution">
    <text evidence="2">The sequence shown here is derived from an EMBL/GenBank/DDBJ whole genome shotgun (WGS) entry which is preliminary data.</text>
</comment>
<dbReference type="SUPFAM" id="SSF54665">
    <property type="entry name" value="CO dehydrogenase molybdoprotein N-domain-like"/>
    <property type="match status" value="1"/>
</dbReference>
<keyword evidence="2" id="KW-0560">Oxidoreductase</keyword>
<sequence>MVTAGSRTTPSTVPVVRQGAATARRLLVEMAAQHWNVETDSLSVAKGIITHRTSERTLRYADLSQSAEIADAFQQNVAPDIELTPRMDWTVIGSSVVRPNLRDLVTSTHRYPSDITLPEMLYGKILRPPSYGATLKSIDFSPAEAMPDVVVVRDGAFIGFAAPTTYRAAQALDAVASTARWETVSHPSSDELFDYLKQHVRPGRAQTRGDIAKAVADAHQVLEARYEVAYVQHAPMEPRAATARWQDGKLTVWTGVDGPQRVQGDLARSLGIPTERVRVIVPDMGGGFGGKHTGEAAEEAARLARAARCPVAVHWTRAEEFTWAYFRPAALIESQAALDQNGRLTAWDFTNINAGGSAIDPPYQIPCTRVLSSNSESPLRQGAYRGLAATANNFARESFIDELAQMAAVDPLQFRLQHLQDSRIRTVLEVAAQRFDWATRRAKVTPEIGVGLACGTEKNSVVAACVEVRVDRRKGEFHVSEVCEAFECGPIQNPANLTSQVQGCIMMGMGAASREAIEFKDGKITNAAFSDYRVPRFRDLPKIDVHLVDNTEIPSAGAGETPIIAIAPAIANAIFAATGTPVRSMPIRLPSS</sequence>
<dbReference type="PANTHER" id="PTHR47495:SF1">
    <property type="entry name" value="BLL3820 PROTEIN"/>
    <property type="match status" value="1"/>
</dbReference>
<dbReference type="InterPro" id="IPR008274">
    <property type="entry name" value="AldOxase/xan_DH_MoCoBD1"/>
</dbReference>
<dbReference type="AlphaFoldDB" id="A0A5C6DPY3"/>
<dbReference type="InterPro" id="IPR036856">
    <property type="entry name" value="Ald_Oxase/Xan_DH_a/b_sf"/>
</dbReference>
<dbReference type="InterPro" id="IPR000674">
    <property type="entry name" value="Ald_Oxase/Xan_DH_a/b"/>
</dbReference>
<organism evidence="2 3">
    <name type="scientific">Novipirellula artificiosorum</name>
    <dbReference type="NCBI Taxonomy" id="2528016"/>
    <lineage>
        <taxon>Bacteria</taxon>
        <taxon>Pseudomonadati</taxon>
        <taxon>Planctomycetota</taxon>
        <taxon>Planctomycetia</taxon>
        <taxon>Pirellulales</taxon>
        <taxon>Pirellulaceae</taxon>
        <taxon>Novipirellula</taxon>
    </lineage>
</organism>
<protein>
    <submittedName>
        <fullName evidence="2">Nicotinate dehydrogenase subunit B</fullName>
        <ecNumber evidence="2">1.17.2.1</ecNumber>
    </submittedName>
</protein>
<keyword evidence="3" id="KW-1185">Reference proteome</keyword>
<name>A0A5C6DPY3_9BACT</name>
<dbReference type="Gene3D" id="3.90.1170.50">
    <property type="entry name" value="Aldehyde oxidase/xanthine dehydrogenase, a/b hammerhead"/>
    <property type="match status" value="1"/>
</dbReference>
<feature type="domain" description="Aldehyde oxidase/xanthine dehydrogenase a/b hammerhead" evidence="1">
    <location>
        <begin position="106"/>
        <end position="185"/>
    </location>
</feature>
<accession>A0A5C6DPY3</accession>
<evidence type="ECO:0000313" key="3">
    <source>
        <dbReference type="Proteomes" id="UP000319143"/>
    </source>
</evidence>
<dbReference type="RefSeq" id="WP_146526579.1">
    <property type="nucleotide sequence ID" value="NZ_SJPV01000004.1"/>
</dbReference>
<dbReference type="Pfam" id="PF20256">
    <property type="entry name" value="MoCoBD_2"/>
    <property type="match status" value="1"/>
</dbReference>
<dbReference type="InterPro" id="IPR046867">
    <property type="entry name" value="AldOxase/xan_DH_MoCoBD2"/>
</dbReference>
<dbReference type="OrthoDB" id="9775084at2"/>
<gene>
    <name evidence="2" type="primary">nicB</name>
    <name evidence="2" type="ORF">Poly41_27100</name>
</gene>
<proteinExistence type="predicted"/>
<dbReference type="Proteomes" id="UP000319143">
    <property type="component" value="Unassembled WGS sequence"/>
</dbReference>
<dbReference type="Gene3D" id="3.30.365.10">
    <property type="entry name" value="Aldehyde oxidase/xanthine dehydrogenase, molybdopterin binding domain"/>
    <property type="match status" value="5"/>
</dbReference>
<dbReference type="InterPro" id="IPR037165">
    <property type="entry name" value="AldOxase/xan_DH_Mopterin-bd_sf"/>
</dbReference>
<dbReference type="EMBL" id="SJPV01000004">
    <property type="protein sequence ID" value="TWU38234.1"/>
    <property type="molecule type" value="Genomic_DNA"/>
</dbReference>
<dbReference type="SUPFAM" id="SSF56003">
    <property type="entry name" value="Molybdenum cofactor-binding domain"/>
    <property type="match status" value="2"/>
</dbReference>
<dbReference type="EC" id="1.17.2.1" evidence="2"/>
<reference evidence="2 3" key="1">
    <citation type="submission" date="2019-02" db="EMBL/GenBank/DDBJ databases">
        <title>Deep-cultivation of Planctomycetes and their phenomic and genomic characterization uncovers novel biology.</title>
        <authorList>
            <person name="Wiegand S."/>
            <person name="Jogler M."/>
            <person name="Boedeker C."/>
            <person name="Pinto D."/>
            <person name="Vollmers J."/>
            <person name="Rivas-Marin E."/>
            <person name="Kohn T."/>
            <person name="Peeters S.H."/>
            <person name="Heuer A."/>
            <person name="Rast P."/>
            <person name="Oberbeckmann S."/>
            <person name="Bunk B."/>
            <person name="Jeske O."/>
            <person name="Meyerdierks A."/>
            <person name="Storesund J.E."/>
            <person name="Kallscheuer N."/>
            <person name="Luecker S."/>
            <person name="Lage O.M."/>
            <person name="Pohl T."/>
            <person name="Merkel B.J."/>
            <person name="Hornburger P."/>
            <person name="Mueller R.-W."/>
            <person name="Bruemmer F."/>
            <person name="Labrenz M."/>
            <person name="Spormann A.M."/>
            <person name="Op Den Camp H."/>
            <person name="Overmann J."/>
            <person name="Amann R."/>
            <person name="Jetten M.S.M."/>
            <person name="Mascher T."/>
            <person name="Medema M.H."/>
            <person name="Devos D.P."/>
            <person name="Kaster A.-K."/>
            <person name="Ovreas L."/>
            <person name="Rohde M."/>
            <person name="Galperin M.Y."/>
            <person name="Jogler C."/>
        </authorList>
    </citation>
    <scope>NUCLEOTIDE SEQUENCE [LARGE SCALE GENOMIC DNA]</scope>
    <source>
        <strain evidence="2 3">Poly41</strain>
    </source>
</reference>
<dbReference type="GO" id="GO:0016491">
    <property type="term" value="F:oxidoreductase activity"/>
    <property type="evidence" value="ECO:0007669"/>
    <property type="project" value="UniProtKB-KW"/>
</dbReference>
<dbReference type="SMART" id="SM01008">
    <property type="entry name" value="Ald_Xan_dh_C"/>
    <property type="match status" value="1"/>
</dbReference>
<dbReference type="Pfam" id="PF02738">
    <property type="entry name" value="MoCoBD_1"/>
    <property type="match status" value="1"/>
</dbReference>
<dbReference type="PANTHER" id="PTHR47495">
    <property type="entry name" value="ALDEHYDE DEHYDROGENASE"/>
    <property type="match status" value="1"/>
</dbReference>